<accession>A0A4Q9DPH0</accession>
<comment type="caution">
    <text evidence="3">The sequence shown here is derived from an EMBL/GenBank/DDBJ whole genome shotgun (WGS) entry which is preliminary data.</text>
</comment>
<reference evidence="3 4" key="1">
    <citation type="submission" date="2019-02" db="EMBL/GenBank/DDBJ databases">
        <title>Paenibacillus sp. nov., isolated from surface-sterilized tissue of Thalictrum simplex L.</title>
        <authorList>
            <person name="Tuo L."/>
        </authorList>
    </citation>
    <scope>NUCLEOTIDE SEQUENCE [LARGE SCALE GENOMIC DNA]</scope>
    <source>
        <strain evidence="3 4">N2SHLJ1</strain>
    </source>
</reference>
<organism evidence="3 4">
    <name type="scientific">Paenibacillus thalictri</name>
    <dbReference type="NCBI Taxonomy" id="2527873"/>
    <lineage>
        <taxon>Bacteria</taxon>
        <taxon>Bacillati</taxon>
        <taxon>Bacillota</taxon>
        <taxon>Bacilli</taxon>
        <taxon>Bacillales</taxon>
        <taxon>Paenibacillaceae</taxon>
        <taxon>Paenibacillus</taxon>
    </lineage>
</organism>
<feature type="domain" description="Endonuclease NucS C-terminal" evidence="2">
    <location>
        <begin position="3"/>
        <end position="103"/>
    </location>
</feature>
<dbReference type="Gene3D" id="3.40.1350.10">
    <property type="match status" value="1"/>
</dbReference>
<dbReference type="AlphaFoldDB" id="A0A4Q9DPH0"/>
<evidence type="ECO:0000256" key="1">
    <source>
        <dbReference type="ARBA" id="ARBA00023125"/>
    </source>
</evidence>
<dbReference type="InterPro" id="IPR048301">
    <property type="entry name" value="NucS_C"/>
</dbReference>
<dbReference type="PANTHER" id="PTHR38814">
    <property type="entry name" value="ENDONUCLEASE NUCS"/>
    <property type="match status" value="1"/>
</dbReference>
<name>A0A4Q9DPH0_9BACL</name>
<sequence>MREMQLHDFLITNSDLIEEQLEFISQEFRIGSYRCDLLFKDRNGRQLYVEVKLKVDDRAVGQLLRYAGLVDDNNARFMLVGLTFVHGLKEGLTKHGYEHREIQLAAREISITVKHPTLSRGESKFHSPDEVIASFKSSVTQTIAKNIFDHVDQISDTYYYISDGIMFKRKGRNYKFLSISTVQDRLLIHVPVKKRDIIFKQFQSGIKIYLPIDKRDKNQIDIQLKDIASMESLVPIIQMAYEERE</sequence>
<dbReference type="InterPro" id="IPR002793">
    <property type="entry name" value="Endonuclease_NucS"/>
</dbReference>
<keyword evidence="4" id="KW-1185">Reference proteome</keyword>
<dbReference type="GO" id="GO:0004519">
    <property type="term" value="F:endonuclease activity"/>
    <property type="evidence" value="ECO:0007669"/>
    <property type="project" value="InterPro"/>
</dbReference>
<keyword evidence="1" id="KW-0238">DNA-binding</keyword>
<evidence type="ECO:0000259" key="2">
    <source>
        <dbReference type="Pfam" id="PF01939"/>
    </source>
</evidence>
<dbReference type="InterPro" id="IPR011856">
    <property type="entry name" value="tRNA_endonuc-like_dom_sf"/>
</dbReference>
<evidence type="ECO:0000313" key="3">
    <source>
        <dbReference type="EMBL" id="TBL76128.1"/>
    </source>
</evidence>
<gene>
    <name evidence="3" type="ORF">EYB31_21540</name>
</gene>
<dbReference type="EMBL" id="SIRE01000015">
    <property type="protein sequence ID" value="TBL76128.1"/>
    <property type="molecule type" value="Genomic_DNA"/>
</dbReference>
<dbReference type="GO" id="GO:0003677">
    <property type="term" value="F:DNA binding"/>
    <property type="evidence" value="ECO:0007669"/>
    <property type="project" value="UniProtKB-KW"/>
</dbReference>
<proteinExistence type="predicted"/>
<dbReference type="OrthoDB" id="2971954at2"/>
<dbReference type="PANTHER" id="PTHR38814:SF1">
    <property type="entry name" value="ENDONUCLEASE NUCS"/>
    <property type="match status" value="1"/>
</dbReference>
<protein>
    <submittedName>
        <fullName evidence="3">DUF91 domain-containing protein</fullName>
    </submittedName>
</protein>
<dbReference type="Pfam" id="PF01939">
    <property type="entry name" value="NucS_C"/>
    <property type="match status" value="1"/>
</dbReference>
<evidence type="ECO:0000313" key="4">
    <source>
        <dbReference type="Proteomes" id="UP000293142"/>
    </source>
</evidence>
<dbReference type="Proteomes" id="UP000293142">
    <property type="component" value="Unassembled WGS sequence"/>
</dbReference>